<gene>
    <name evidence="2" type="ORF">GCM10009850_064970</name>
</gene>
<dbReference type="InterPro" id="IPR011335">
    <property type="entry name" value="Restrct_endonuc-II-like"/>
</dbReference>
<protein>
    <submittedName>
        <fullName evidence="2">Uma2 family endonuclease</fullName>
    </submittedName>
</protein>
<dbReference type="PANTHER" id="PTHR35400">
    <property type="entry name" value="SLR1083 PROTEIN"/>
    <property type="match status" value="1"/>
</dbReference>
<dbReference type="Proteomes" id="UP001499843">
    <property type="component" value="Unassembled WGS sequence"/>
</dbReference>
<dbReference type="InterPro" id="IPR008538">
    <property type="entry name" value="Uma2"/>
</dbReference>
<dbReference type="GO" id="GO:0004519">
    <property type="term" value="F:endonuclease activity"/>
    <property type="evidence" value="ECO:0007669"/>
    <property type="project" value="UniProtKB-KW"/>
</dbReference>
<keyword evidence="2" id="KW-0378">Hydrolase</keyword>
<keyword evidence="2" id="KW-0255">Endonuclease</keyword>
<evidence type="ECO:0000313" key="2">
    <source>
        <dbReference type="EMBL" id="GAA2211038.1"/>
    </source>
</evidence>
<sequence>MGEGETPDTEQVTALAIEPTRADPDAPFTVDDLLEFPDDGHRYELFNGSLLVSPAPTPPHQDAIFVLQMILHQAKPPHLKVFSTVNVRASDIDFYIPDLVVVPKIAARNTKLMFRPSDVLLAVEVVSPSTKSTDRRLKPEAYAAAGIPSYWRFESSPGPELHVYELDGGAYSEPSVHKAGTTVTLSAPYTVSFDPADLIDAD</sequence>
<dbReference type="InterPro" id="IPR012296">
    <property type="entry name" value="Nuclease_put_TT1808"/>
</dbReference>
<name>A0ABP5PK39_9ACTN</name>
<feature type="domain" description="Putative restriction endonuclease" evidence="1">
    <location>
        <begin position="31"/>
        <end position="187"/>
    </location>
</feature>
<evidence type="ECO:0000313" key="3">
    <source>
        <dbReference type="Proteomes" id="UP001499843"/>
    </source>
</evidence>
<dbReference type="PANTHER" id="PTHR35400:SF3">
    <property type="entry name" value="SLL1072 PROTEIN"/>
    <property type="match status" value="1"/>
</dbReference>
<keyword evidence="3" id="KW-1185">Reference proteome</keyword>
<dbReference type="SUPFAM" id="SSF52980">
    <property type="entry name" value="Restriction endonuclease-like"/>
    <property type="match status" value="1"/>
</dbReference>
<dbReference type="Pfam" id="PF05685">
    <property type="entry name" value="Uma2"/>
    <property type="match status" value="1"/>
</dbReference>
<dbReference type="CDD" id="cd06260">
    <property type="entry name" value="DUF820-like"/>
    <property type="match status" value="1"/>
</dbReference>
<dbReference type="EMBL" id="BAAAQX010000019">
    <property type="protein sequence ID" value="GAA2211038.1"/>
    <property type="molecule type" value="Genomic_DNA"/>
</dbReference>
<organism evidence="2 3">
    <name type="scientific">Nonomuraea monospora</name>
    <dbReference type="NCBI Taxonomy" id="568818"/>
    <lineage>
        <taxon>Bacteria</taxon>
        <taxon>Bacillati</taxon>
        <taxon>Actinomycetota</taxon>
        <taxon>Actinomycetes</taxon>
        <taxon>Streptosporangiales</taxon>
        <taxon>Streptosporangiaceae</taxon>
        <taxon>Nonomuraea</taxon>
    </lineage>
</organism>
<accession>A0ABP5PK39</accession>
<keyword evidence="2" id="KW-0540">Nuclease</keyword>
<comment type="caution">
    <text evidence="2">The sequence shown here is derived from an EMBL/GenBank/DDBJ whole genome shotgun (WGS) entry which is preliminary data.</text>
</comment>
<dbReference type="Gene3D" id="3.90.1570.10">
    <property type="entry name" value="tt1808, chain A"/>
    <property type="match status" value="1"/>
</dbReference>
<evidence type="ECO:0000259" key="1">
    <source>
        <dbReference type="Pfam" id="PF05685"/>
    </source>
</evidence>
<proteinExistence type="predicted"/>
<reference evidence="3" key="1">
    <citation type="journal article" date="2019" name="Int. J. Syst. Evol. Microbiol.">
        <title>The Global Catalogue of Microorganisms (GCM) 10K type strain sequencing project: providing services to taxonomists for standard genome sequencing and annotation.</title>
        <authorList>
            <consortium name="The Broad Institute Genomics Platform"/>
            <consortium name="The Broad Institute Genome Sequencing Center for Infectious Disease"/>
            <person name="Wu L."/>
            <person name="Ma J."/>
        </authorList>
    </citation>
    <scope>NUCLEOTIDE SEQUENCE [LARGE SCALE GENOMIC DNA]</scope>
    <source>
        <strain evidence="3">JCM 16114</strain>
    </source>
</reference>